<evidence type="ECO:0000256" key="5">
    <source>
        <dbReference type="SAM" id="MobiDB-lite"/>
    </source>
</evidence>
<feature type="compositionally biased region" description="Polar residues" evidence="5">
    <location>
        <begin position="479"/>
        <end position="496"/>
    </location>
</feature>
<keyword evidence="6" id="KW-0472">Membrane</keyword>
<proteinExistence type="inferred from homology"/>
<dbReference type="Proteomes" id="UP000615755">
    <property type="component" value="Unassembled WGS sequence"/>
</dbReference>
<dbReference type="SUPFAM" id="SSF58104">
    <property type="entry name" value="Methyl-accepting chemotaxis protein (MCP) signaling domain"/>
    <property type="match status" value="1"/>
</dbReference>
<protein>
    <submittedName>
        <fullName evidence="9">Methyl-accepting chemotaxis protein</fullName>
    </submittedName>
</protein>
<comment type="caution">
    <text evidence="9">The sequence shown here is derived from an EMBL/GenBank/DDBJ whole genome shotgun (WGS) entry which is preliminary data.</text>
</comment>
<dbReference type="InterPro" id="IPR004090">
    <property type="entry name" value="Chemotax_Me-accpt_rcpt"/>
</dbReference>
<gene>
    <name evidence="9" type="primary">mcp</name>
    <name evidence="9" type="ORF">PAUR_a0382</name>
</gene>
<sequence length="706" mass="76401">MKQVSIRGKLLVFVGILVSVLVTTLTVFTWLHLKEENTVQNDRVQQVLFTEIQHNLIAQSAYYAQQVAGFINEAYRIPYTFAGVLNSTSVSAPLDREAVQLALSGALTQNKSVSSMYAQFESNGYDDLDNQYTSGASHSVKGAGTLELYFTQDASGVTQQTVASAGDKYLDRRNEFGLREAEWYLCARDKNAPCIMEPYLYEVTPGNNTLMTSLTVPVNNGGRFRGLVGVDVNLPIFQELVDELSSALYDGKAKVTLLSELGLVVGASHYDKLARPLSESIRETRANTLKLLHSGKGFVQFEDDIAVGVPIDIPLAETTWSLVIELPKSAVLNNANKLAEELAESTDALGQWMMLVGLMIATIGIAVTVILVNTIIKPLTHIQNRVENLASSEGDLTHALEVSEHAELIAVAKGFNAFTNKLRNMIDDLKLLAEQSYQQSFNTTEVAINIKNKVANQHIEIDSVVTAINELSATASEVARSSEQAASSTNDATNQVRESEAGIIKTTETVQGMASQVIEAKQAIIKVAERSRDISKILDVIRAIAEQTNLLALNAAIEAARAGEQGRGFAVVADEVRALASKTQASTDDISKLIDNLTSEVASSERIIESSVAKGEQAVDYSQQSSQAMSSMVSALTSISNEVTQIATAAEEQSMVTEEINTNTTSIADAAAELSLLADQVEQAASMMTEIVEQKHAQLNLLKTKQ</sequence>
<dbReference type="SMART" id="SM00304">
    <property type="entry name" value="HAMP"/>
    <property type="match status" value="1"/>
</dbReference>
<dbReference type="PANTHER" id="PTHR32089">
    <property type="entry name" value="METHYL-ACCEPTING CHEMOTAXIS PROTEIN MCPB"/>
    <property type="match status" value="1"/>
</dbReference>
<dbReference type="PROSITE" id="PS50111">
    <property type="entry name" value="CHEMOTAXIS_TRANSDUC_2"/>
    <property type="match status" value="1"/>
</dbReference>
<feature type="transmembrane region" description="Helical" evidence="6">
    <location>
        <begin position="352"/>
        <end position="376"/>
    </location>
</feature>
<evidence type="ECO:0000256" key="4">
    <source>
        <dbReference type="PROSITE-ProRule" id="PRU00284"/>
    </source>
</evidence>
<dbReference type="EMBL" id="AQGV01000011">
    <property type="protein sequence ID" value="MBE0367079.1"/>
    <property type="molecule type" value="Genomic_DNA"/>
</dbReference>
<dbReference type="PANTHER" id="PTHR32089:SF117">
    <property type="entry name" value="METHYL ACCEPTING SENSORY TRANSDUCER WITH CACHE_1 SMALL MOLECULE BINDING DOMAIN"/>
    <property type="match status" value="1"/>
</dbReference>
<evidence type="ECO:0000256" key="6">
    <source>
        <dbReference type="SAM" id="Phobius"/>
    </source>
</evidence>
<keyword evidence="6" id="KW-0812">Transmembrane</keyword>
<feature type="region of interest" description="Disordered" evidence="5">
    <location>
        <begin position="479"/>
        <end position="500"/>
    </location>
</feature>
<evidence type="ECO:0000256" key="2">
    <source>
        <dbReference type="ARBA" id="ARBA00023224"/>
    </source>
</evidence>
<dbReference type="PRINTS" id="PR00260">
    <property type="entry name" value="CHEMTRNSDUCR"/>
</dbReference>
<reference evidence="9 10" key="1">
    <citation type="submission" date="2015-03" db="EMBL/GenBank/DDBJ databases">
        <title>Genome sequence of Pseudoalteromonas aurantia.</title>
        <authorList>
            <person name="Xie B.-B."/>
            <person name="Rong J.-C."/>
            <person name="Qin Q.-L."/>
            <person name="Zhang Y.-Z."/>
        </authorList>
    </citation>
    <scope>NUCLEOTIDE SEQUENCE [LARGE SCALE GENOMIC DNA]</scope>
    <source>
        <strain evidence="9 10">208</strain>
    </source>
</reference>
<comment type="subcellular location">
    <subcellularLocation>
        <location evidence="1">Membrane</location>
    </subcellularLocation>
</comment>
<dbReference type="CDD" id="cd11386">
    <property type="entry name" value="MCP_signal"/>
    <property type="match status" value="1"/>
</dbReference>
<dbReference type="SMART" id="SM00283">
    <property type="entry name" value="MA"/>
    <property type="match status" value="1"/>
</dbReference>
<dbReference type="CDD" id="cd12913">
    <property type="entry name" value="PDC1_MCP_like"/>
    <property type="match status" value="1"/>
</dbReference>
<evidence type="ECO:0000313" key="9">
    <source>
        <dbReference type="EMBL" id="MBE0367079.1"/>
    </source>
</evidence>
<evidence type="ECO:0000256" key="1">
    <source>
        <dbReference type="ARBA" id="ARBA00004370"/>
    </source>
</evidence>
<dbReference type="Gene3D" id="3.30.450.20">
    <property type="entry name" value="PAS domain"/>
    <property type="match status" value="1"/>
</dbReference>
<evidence type="ECO:0000256" key="3">
    <source>
        <dbReference type="ARBA" id="ARBA00029447"/>
    </source>
</evidence>
<feature type="domain" description="Methyl-accepting transducer" evidence="7">
    <location>
        <begin position="432"/>
        <end position="668"/>
    </location>
</feature>
<dbReference type="Pfam" id="PF22673">
    <property type="entry name" value="MCP-like_PDC_1"/>
    <property type="match status" value="1"/>
</dbReference>
<dbReference type="InterPro" id="IPR004089">
    <property type="entry name" value="MCPsignal_dom"/>
</dbReference>
<keyword evidence="2 4" id="KW-0807">Transducer</keyword>
<accession>A0ABR9E7X0</accession>
<keyword evidence="6" id="KW-1133">Transmembrane helix</keyword>
<dbReference type="Gene3D" id="1.10.287.950">
    <property type="entry name" value="Methyl-accepting chemotaxis protein"/>
    <property type="match status" value="1"/>
</dbReference>
<evidence type="ECO:0000259" key="7">
    <source>
        <dbReference type="PROSITE" id="PS50111"/>
    </source>
</evidence>
<dbReference type="RefSeq" id="WP_192506540.1">
    <property type="nucleotide sequence ID" value="NZ_AQGV01000011.1"/>
</dbReference>
<dbReference type="PROSITE" id="PS50885">
    <property type="entry name" value="HAMP"/>
    <property type="match status" value="1"/>
</dbReference>
<feature type="domain" description="HAMP" evidence="8">
    <location>
        <begin position="373"/>
        <end position="427"/>
    </location>
</feature>
<comment type="similarity">
    <text evidence="3">Belongs to the methyl-accepting chemotaxis (MCP) protein family.</text>
</comment>
<keyword evidence="10" id="KW-1185">Reference proteome</keyword>
<dbReference type="Pfam" id="PF00672">
    <property type="entry name" value="HAMP"/>
    <property type="match status" value="1"/>
</dbReference>
<dbReference type="InterPro" id="IPR003660">
    <property type="entry name" value="HAMP_dom"/>
</dbReference>
<evidence type="ECO:0000313" key="10">
    <source>
        <dbReference type="Proteomes" id="UP000615755"/>
    </source>
</evidence>
<dbReference type="Pfam" id="PF00015">
    <property type="entry name" value="MCPsignal"/>
    <property type="match status" value="1"/>
</dbReference>
<feature type="transmembrane region" description="Helical" evidence="6">
    <location>
        <begin position="12"/>
        <end position="33"/>
    </location>
</feature>
<organism evidence="9 10">
    <name type="scientific">Pseudoalteromonas aurantia 208</name>
    <dbReference type="NCBI Taxonomy" id="1314867"/>
    <lineage>
        <taxon>Bacteria</taxon>
        <taxon>Pseudomonadati</taxon>
        <taxon>Pseudomonadota</taxon>
        <taxon>Gammaproteobacteria</taxon>
        <taxon>Alteromonadales</taxon>
        <taxon>Pseudoalteromonadaceae</taxon>
        <taxon>Pseudoalteromonas</taxon>
    </lineage>
</organism>
<name>A0ABR9E7X0_9GAMM</name>
<evidence type="ECO:0000259" key="8">
    <source>
        <dbReference type="PROSITE" id="PS50885"/>
    </source>
</evidence>